<comment type="caution">
    <text evidence="2">The sequence shown here is derived from an EMBL/GenBank/DDBJ whole genome shotgun (WGS) entry which is preliminary data.</text>
</comment>
<evidence type="ECO:0000313" key="3">
    <source>
        <dbReference type="Proteomes" id="UP001311232"/>
    </source>
</evidence>
<proteinExistence type="predicted"/>
<gene>
    <name evidence="2" type="ORF">CRENBAI_008754</name>
</gene>
<sequence>AGSFTTDRSFEQWRFQTRFTRVVRYRGQDQFYRGTGPCWQRSRITHAFGVEGFSPPSSPEVKGGFMEPNGPEPQQLKPPAQDADSAKPEAGAAEAVEDGMGPVSE</sequence>
<evidence type="ECO:0000313" key="2">
    <source>
        <dbReference type="EMBL" id="KAK5619696.1"/>
    </source>
</evidence>
<protein>
    <submittedName>
        <fullName evidence="2">Uncharacterized protein</fullName>
    </submittedName>
</protein>
<keyword evidence="3" id="KW-1185">Reference proteome</keyword>
<dbReference type="Proteomes" id="UP001311232">
    <property type="component" value="Unassembled WGS sequence"/>
</dbReference>
<accession>A0AAV9SE93</accession>
<dbReference type="AlphaFoldDB" id="A0AAV9SE93"/>
<name>A0AAV9SE93_9TELE</name>
<feature type="region of interest" description="Disordered" evidence="1">
    <location>
        <begin position="52"/>
        <end position="105"/>
    </location>
</feature>
<evidence type="ECO:0000256" key="1">
    <source>
        <dbReference type="SAM" id="MobiDB-lite"/>
    </source>
</evidence>
<feature type="non-terminal residue" evidence="2">
    <location>
        <position position="1"/>
    </location>
</feature>
<dbReference type="EMBL" id="JAHHUM010000466">
    <property type="protein sequence ID" value="KAK5619696.1"/>
    <property type="molecule type" value="Genomic_DNA"/>
</dbReference>
<reference evidence="2 3" key="1">
    <citation type="submission" date="2021-06" db="EMBL/GenBank/DDBJ databases">
        <authorList>
            <person name="Palmer J.M."/>
        </authorList>
    </citation>
    <scope>NUCLEOTIDE SEQUENCE [LARGE SCALE GENOMIC DNA]</scope>
    <source>
        <strain evidence="2 3">MEX-2019</strain>
        <tissue evidence="2">Muscle</tissue>
    </source>
</reference>
<organism evidence="2 3">
    <name type="scientific">Crenichthys baileyi</name>
    <name type="common">White River springfish</name>
    <dbReference type="NCBI Taxonomy" id="28760"/>
    <lineage>
        <taxon>Eukaryota</taxon>
        <taxon>Metazoa</taxon>
        <taxon>Chordata</taxon>
        <taxon>Craniata</taxon>
        <taxon>Vertebrata</taxon>
        <taxon>Euteleostomi</taxon>
        <taxon>Actinopterygii</taxon>
        <taxon>Neopterygii</taxon>
        <taxon>Teleostei</taxon>
        <taxon>Neoteleostei</taxon>
        <taxon>Acanthomorphata</taxon>
        <taxon>Ovalentaria</taxon>
        <taxon>Atherinomorphae</taxon>
        <taxon>Cyprinodontiformes</taxon>
        <taxon>Goodeidae</taxon>
        <taxon>Crenichthys</taxon>
    </lineage>
</organism>